<evidence type="ECO:0000313" key="6">
    <source>
        <dbReference type="Proteomes" id="UP000002586"/>
    </source>
</evidence>
<dbReference type="Pfam" id="PF00072">
    <property type="entry name" value="Response_reg"/>
    <property type="match status" value="1"/>
</dbReference>
<dbReference type="CDD" id="cd17546">
    <property type="entry name" value="REC_hyHK_CKI1_RcsC-like"/>
    <property type="match status" value="1"/>
</dbReference>
<dbReference type="STRING" id="156889.Mmc1_1824"/>
<dbReference type="InterPro" id="IPR001789">
    <property type="entry name" value="Sig_transdc_resp-reg_receiver"/>
</dbReference>
<dbReference type="AlphaFoldDB" id="A0L8N9"/>
<dbReference type="SUPFAM" id="SSF52172">
    <property type="entry name" value="CheY-like"/>
    <property type="match status" value="1"/>
</dbReference>
<accession>A0L8N9</accession>
<reference evidence="6" key="1">
    <citation type="journal article" date="2009" name="Appl. Environ. Microbiol.">
        <title>Complete genome sequence of the chemolithoautotrophic marine magnetotactic coccus strain MC-1.</title>
        <authorList>
            <person name="Schubbe S."/>
            <person name="Williams T.J."/>
            <person name="Xie G."/>
            <person name="Kiss H.E."/>
            <person name="Brettin T.S."/>
            <person name="Martinez D."/>
            <person name="Ross C.A."/>
            <person name="Schuler D."/>
            <person name="Cox B.L."/>
            <person name="Nealson K.H."/>
            <person name="Bazylinski D.A."/>
        </authorList>
    </citation>
    <scope>NUCLEOTIDE SEQUENCE [LARGE SCALE GENOMIC DNA]</scope>
    <source>
        <strain evidence="6">ATCC BAA-1437 / JCM 17883 / MC-1</strain>
    </source>
</reference>
<protein>
    <submittedName>
        <fullName evidence="5">Response regulator receiver protein</fullName>
    </submittedName>
</protein>
<name>A0L8N9_MAGMM</name>
<dbReference type="KEGG" id="mgm:Mmc1_1824"/>
<organism evidence="5 6">
    <name type="scientific">Magnetococcus marinus (strain ATCC BAA-1437 / JCM 17883 / MC-1)</name>
    <dbReference type="NCBI Taxonomy" id="156889"/>
    <lineage>
        <taxon>Bacteria</taxon>
        <taxon>Pseudomonadati</taxon>
        <taxon>Pseudomonadota</taxon>
        <taxon>Magnetococcia</taxon>
        <taxon>Magnetococcales</taxon>
        <taxon>Magnetococcaceae</taxon>
        <taxon>Magnetococcus</taxon>
    </lineage>
</organism>
<reference evidence="5 6" key="2">
    <citation type="journal article" date="2012" name="Int. J. Syst. Evol. Microbiol.">
        <title>Magnetococcus marinus gen. nov., sp. nov., a marine, magnetotactic bacterium that represents a novel lineage (Magnetococcaceae fam. nov.; Magnetococcales ord. nov.) at the base of the Alphaproteobacteria.</title>
        <authorList>
            <person name="Bazylinski D.A."/>
            <person name="Williams T.J."/>
            <person name="Lefevre C.T."/>
            <person name="Berg R.J."/>
            <person name="Zhang C.L."/>
            <person name="Bowser S.S."/>
            <person name="Dean A.J."/>
            <person name="Beveridge T.J."/>
        </authorList>
    </citation>
    <scope>NUCLEOTIDE SEQUENCE [LARGE SCALE GENOMIC DNA]</scope>
    <source>
        <strain evidence="6">ATCC BAA-1437 / JCM 17883 / MC-1</strain>
    </source>
</reference>
<dbReference type="OrthoDB" id="9801602at2"/>
<feature type="domain" description="Response regulatory" evidence="4">
    <location>
        <begin position="8"/>
        <end position="124"/>
    </location>
</feature>
<evidence type="ECO:0000256" key="3">
    <source>
        <dbReference type="PROSITE-ProRule" id="PRU00169"/>
    </source>
</evidence>
<keyword evidence="2" id="KW-0902">Two-component regulatory system</keyword>
<dbReference type="EMBL" id="CP000471">
    <property type="protein sequence ID" value="ABK44332.1"/>
    <property type="molecule type" value="Genomic_DNA"/>
</dbReference>
<evidence type="ECO:0000256" key="2">
    <source>
        <dbReference type="ARBA" id="ARBA00023012"/>
    </source>
</evidence>
<dbReference type="PROSITE" id="PS50110">
    <property type="entry name" value="RESPONSE_REGULATORY"/>
    <property type="match status" value="1"/>
</dbReference>
<dbReference type="GO" id="GO:0000160">
    <property type="term" value="P:phosphorelay signal transduction system"/>
    <property type="evidence" value="ECO:0007669"/>
    <property type="project" value="UniProtKB-KW"/>
</dbReference>
<feature type="modified residue" description="4-aspartylphosphate" evidence="3">
    <location>
        <position position="57"/>
    </location>
</feature>
<evidence type="ECO:0000256" key="1">
    <source>
        <dbReference type="ARBA" id="ARBA00022553"/>
    </source>
</evidence>
<sequence>MNTIKKLTILLAEDDPITSMVAQGMLEDEGHSVVLADNGEQAAQLANLCVFDAIVMDITMPVMDGLLATRTIRQAGGPNTHTPIIGLSADDSAPQLLLAKQAGMTVLHLKPLKVEMLHQIFAPA</sequence>
<dbReference type="HOGENOM" id="CLU_000445_69_12_5"/>
<evidence type="ECO:0000313" key="5">
    <source>
        <dbReference type="EMBL" id="ABK44332.1"/>
    </source>
</evidence>
<keyword evidence="6" id="KW-1185">Reference proteome</keyword>
<evidence type="ECO:0000259" key="4">
    <source>
        <dbReference type="PROSITE" id="PS50110"/>
    </source>
</evidence>
<gene>
    <name evidence="5" type="ordered locus">Mmc1_1824</name>
</gene>
<proteinExistence type="predicted"/>
<dbReference type="RefSeq" id="WP_011713476.1">
    <property type="nucleotide sequence ID" value="NC_008576.1"/>
</dbReference>
<keyword evidence="1 3" id="KW-0597">Phosphoprotein</keyword>
<dbReference type="eggNOG" id="COG0784">
    <property type="taxonomic scope" value="Bacteria"/>
</dbReference>
<dbReference type="SMART" id="SM00448">
    <property type="entry name" value="REC"/>
    <property type="match status" value="1"/>
</dbReference>
<dbReference type="Proteomes" id="UP000002586">
    <property type="component" value="Chromosome"/>
</dbReference>
<dbReference type="PANTHER" id="PTHR45339">
    <property type="entry name" value="HYBRID SIGNAL TRANSDUCTION HISTIDINE KINASE J"/>
    <property type="match status" value="1"/>
</dbReference>
<dbReference type="InterPro" id="IPR011006">
    <property type="entry name" value="CheY-like_superfamily"/>
</dbReference>
<dbReference type="PANTHER" id="PTHR45339:SF1">
    <property type="entry name" value="HYBRID SIGNAL TRANSDUCTION HISTIDINE KINASE J"/>
    <property type="match status" value="1"/>
</dbReference>
<dbReference type="Gene3D" id="3.40.50.2300">
    <property type="match status" value="1"/>
</dbReference>